<keyword evidence="4" id="KW-1185">Reference proteome</keyword>
<evidence type="ECO:0000256" key="1">
    <source>
        <dbReference type="SAM" id="Phobius"/>
    </source>
</evidence>
<dbReference type="InterPro" id="IPR045584">
    <property type="entry name" value="Pilin-like"/>
</dbReference>
<keyword evidence="1" id="KW-1133">Transmembrane helix</keyword>
<sequence>MERIRARMFTKAGILKNRAGFTMMELVVTLVIMAIVAAFAIPIYLGFVKDSQAKECASNTAMLTRDCQQAQKNLTKSPTESVKIDGDEPAQVTLRNNLFFQAIDDEFNVNLKSLEKSDIKVIEKDGKIMVAGICKDGGNYYTQTDNGSLNVYCDKHDGEIANVIPVTTPAGKDPDAPVDNKVTINYVAAIGGVVSRISETVDASNGSVSGSTATANMGYTFSNWTKNGTVVSPVAAFIKPALAAATYTANFNENDVTITYTAGPGGAVSPTSEVIKALAKTAGGSTATANNGYKFLEWVDSKGNRVGTSMNFDPPKGDVYITTTYTAHFIKLENVDTVKNVEDYFEHLYSNWDPYGWIWNWYAETKIGAVYSYSSWFIEGGTYVAIDHLSQSFYSFFPSTDGFYRWLSLADQKKFIEITTSTPVYKSKNVSGDVWTGPQPTFGNLYEYGNSVYIWTSDDITITPPTDPTATTTGNKYWVKIVGI</sequence>
<accession>A0A923I599</accession>
<reference evidence="3" key="1">
    <citation type="submission" date="2019-10" db="EMBL/GenBank/DDBJ databases">
        <authorList>
            <person name="Ross D.E."/>
            <person name="Gulliver D."/>
        </authorList>
    </citation>
    <scope>NUCLEOTIDE SEQUENCE</scope>
    <source>
        <strain evidence="3">DER-2019</strain>
    </source>
</reference>
<dbReference type="Pfam" id="PF18998">
    <property type="entry name" value="Flg_new_2"/>
    <property type="match status" value="2"/>
</dbReference>
<feature type="domain" description="Bacterial repeat" evidence="2">
    <location>
        <begin position="183"/>
        <end position="254"/>
    </location>
</feature>
<keyword evidence="1" id="KW-0472">Membrane</keyword>
<dbReference type="RefSeq" id="WP_148566850.1">
    <property type="nucleotide sequence ID" value="NZ_RXYA01000006.1"/>
</dbReference>
<comment type="caution">
    <text evidence="3">The sequence shown here is derived from an EMBL/GenBank/DDBJ whole genome shotgun (WGS) entry which is preliminary data.</text>
</comment>
<evidence type="ECO:0000313" key="4">
    <source>
        <dbReference type="Proteomes" id="UP000616595"/>
    </source>
</evidence>
<dbReference type="EMBL" id="WJBD01000016">
    <property type="protein sequence ID" value="MBC3889260.1"/>
    <property type="molecule type" value="Genomic_DNA"/>
</dbReference>
<protein>
    <submittedName>
        <fullName evidence="3">Prepilin-type N-terminal cleavage/methylation domain-containing protein</fullName>
    </submittedName>
</protein>
<dbReference type="SUPFAM" id="SSF54523">
    <property type="entry name" value="Pili subunits"/>
    <property type="match status" value="1"/>
</dbReference>
<dbReference type="Gene3D" id="3.30.700.10">
    <property type="entry name" value="Glycoprotein, Type 4 Pilin"/>
    <property type="match status" value="1"/>
</dbReference>
<dbReference type="Proteomes" id="UP000616595">
    <property type="component" value="Unassembled WGS sequence"/>
</dbReference>
<name>A0A923I599_9FIRM</name>
<gene>
    <name evidence="3" type="ORF">GH810_13145</name>
</gene>
<feature type="domain" description="Bacterial repeat" evidence="2">
    <location>
        <begin position="256"/>
        <end position="327"/>
    </location>
</feature>
<keyword evidence="1" id="KW-0812">Transmembrane</keyword>
<proteinExistence type="predicted"/>
<feature type="transmembrane region" description="Helical" evidence="1">
    <location>
        <begin position="21"/>
        <end position="47"/>
    </location>
</feature>
<dbReference type="OrthoDB" id="9802773at2"/>
<dbReference type="NCBIfam" id="TIGR02532">
    <property type="entry name" value="IV_pilin_GFxxxE"/>
    <property type="match status" value="1"/>
</dbReference>
<dbReference type="Pfam" id="PF07963">
    <property type="entry name" value="N_methyl"/>
    <property type="match status" value="1"/>
</dbReference>
<dbReference type="AlphaFoldDB" id="A0A923I599"/>
<evidence type="ECO:0000313" key="3">
    <source>
        <dbReference type="EMBL" id="MBC3889260.1"/>
    </source>
</evidence>
<dbReference type="InterPro" id="IPR044060">
    <property type="entry name" value="Bacterial_rp_domain"/>
</dbReference>
<reference evidence="3" key="2">
    <citation type="submission" date="2020-10" db="EMBL/GenBank/DDBJ databases">
        <title>Comparative genomics of the Acetobacterium genus.</title>
        <authorList>
            <person name="Marshall C."/>
            <person name="May H."/>
            <person name="Norman S."/>
        </authorList>
    </citation>
    <scope>NUCLEOTIDE SEQUENCE</scope>
    <source>
        <strain evidence="3">DER-2019</strain>
    </source>
</reference>
<dbReference type="InterPro" id="IPR012902">
    <property type="entry name" value="N_methyl_site"/>
</dbReference>
<organism evidence="3 4">
    <name type="scientific">Acetobacterium paludosum</name>
    <dbReference type="NCBI Taxonomy" id="52693"/>
    <lineage>
        <taxon>Bacteria</taxon>
        <taxon>Bacillati</taxon>
        <taxon>Bacillota</taxon>
        <taxon>Clostridia</taxon>
        <taxon>Eubacteriales</taxon>
        <taxon>Eubacteriaceae</taxon>
        <taxon>Acetobacterium</taxon>
    </lineage>
</organism>
<evidence type="ECO:0000259" key="2">
    <source>
        <dbReference type="Pfam" id="PF18998"/>
    </source>
</evidence>